<feature type="compositionally biased region" description="Basic and acidic residues" evidence="2">
    <location>
        <begin position="522"/>
        <end position="540"/>
    </location>
</feature>
<dbReference type="PANTHER" id="PTHR32385:SF15">
    <property type="entry name" value="INOSITOL PHOSPHOCERAMIDE MANNOSYLTRANSFERASE 1"/>
    <property type="match status" value="1"/>
</dbReference>
<dbReference type="EMBL" id="MDEN01000051">
    <property type="protein sequence ID" value="OCX25212.1"/>
    <property type="molecule type" value="Genomic_DNA"/>
</dbReference>
<evidence type="ECO:0000256" key="1">
    <source>
        <dbReference type="ARBA" id="ARBA00022679"/>
    </source>
</evidence>
<sequence>MPRDQDGWPVEPAPGKEVDAHATLLSDWLGQQHVRYESPHDYARTQAQAYLLQHFPEETDPDELLITTLYLNGQDAAPQRANIAHAFTLTDALMHNWQQAGNGDWFDHLGHVQSYREGGYPARVSPTPLNLPDCFAYEAVYRRTSPQRFDASTHTSIDPKAFKAFVWDNALLDHYERTLDTFWEQHGGDYNLLLKAALLKSAYIQHSEGSMSQEDKALVLKSLGLDPSQAWEQLTFESFRDAPLSHAFTFRELILYRYAATDIIVIRDEQTGRLVVYIPGNSSPFHGFNDLTALQNWIALQCKDTRKRQALERHFKLEDDSDGLFLSGLHTTLAGLAVFPHLLNGATGSWPPYREIALGAALSPWPFSHFRQSLQDRQRSDAALSIRTQSDYRKEVLAQRLSTAISVTGAIAMVVPELWLPLAAMSVALLGLGADEVIEGKTYEERKNGVGRLVFGVLNAVPAIAQGAVEIIDAAAAAQRAGEVVPGAADEVGQVIDSRSAEQKAAASAQQQEIDEEIAQQAHERANEDASAREARLAQEEHSRLLRKTQHEAGYDSAKAFGVEPEGLRSLPPRLRAELTRFEYSEPLDLSGSWTRDDVGAVYKSVDPASGETVYFARIHSKIYRVERVDSVKQYRIFSPEDAAIKGPYIKRLNGFYSDLDLRPGLRGGESYGDAVTAASTKDQGVTAPVERVRAQPRVQIDVPMDGIEQRTLTDSSGHQVHRFYAMNTPEGTGVYYDADVACWRHKVTEELLWLDNNGKWSVGDERRYLSVKGRLRAGVNDTVYTFPRLPGVSAKSLPIDRTIHQIWLGDGLPGPDLIETIKQNIRTSPDLKFALHVDIDYSATVDGLTAEQQLQAEFSSFPQMTISSLQDEQFFDGFSLYEQESAEPYAYFRHGHNQNLAAAADVLRYRLIREYGGIYMDCDDVLAQSFKGQALAAGPSDVLVGRSVNSETLMHVGPANSHFASHRDNPVLRAMETALHQRFKLGEEALRALKHSSSDAKRYLAEVSRITGPGLFLDVIKSSRPDYAGLLTGNYRATSNILSVAYSERLEEVERFYLPFANRLKIEPGGENLRGEAAAPTEGVSIVDLPEVLPPTQSGFLQPDAPAIKVAIPIDGVSTSGGRYSIMIDGRQRGVIYDDDAKTWKLPGTDSRGLRLDQNGDWQSRSVLDEPQPINPHANVEVVELPRLPTMPTHLKPIPRKIHYIWVGDQPLEEARMENLIRNANRSPDFQSVLHVDVDSQETLNRIRASVKSRAPSLAVSNLQDENFFAAFLRGRHQALYREARGGAGKNYAAASDILRYPLIDAYGGIYMDSDDVLTASINGVHLEAAHGDLLLGKAVAVPSLDFRGYGNSLFASHAGNPVLARLSEELALRNQAQPGFFETPPPTVDRSTPVTELLTSQAMKGYRKTVFELTGPALFNDVLREQRPDYYHLGIDPPSHLPVRSAAFQRQLEALQDHFFPFKRKAPVEIGNGHDW</sequence>
<protein>
    <recommendedName>
        <fullName evidence="3">Dermonecrotic toxin N-terminal domain-containing protein</fullName>
    </recommendedName>
</protein>
<evidence type="ECO:0000259" key="3">
    <source>
        <dbReference type="Pfam" id="PF20178"/>
    </source>
</evidence>
<accession>A0A1C2EDX8</accession>
<comment type="caution">
    <text evidence="4">The sequence shown here is derived from an EMBL/GenBank/DDBJ whole genome shotgun (WGS) entry which is preliminary data.</text>
</comment>
<proteinExistence type="predicted"/>
<dbReference type="GO" id="GO:0051999">
    <property type="term" value="P:mannosyl-inositol phosphorylceramide biosynthetic process"/>
    <property type="evidence" value="ECO:0007669"/>
    <property type="project" value="TreeGrafter"/>
</dbReference>
<dbReference type="GO" id="GO:0000030">
    <property type="term" value="F:mannosyltransferase activity"/>
    <property type="evidence" value="ECO:0007669"/>
    <property type="project" value="TreeGrafter"/>
</dbReference>
<organism evidence="4 5">
    <name type="scientific">Pseudomonas graminis</name>
    <dbReference type="NCBI Taxonomy" id="158627"/>
    <lineage>
        <taxon>Bacteria</taxon>
        <taxon>Pseudomonadati</taxon>
        <taxon>Pseudomonadota</taxon>
        <taxon>Gammaproteobacteria</taxon>
        <taxon>Pseudomonadales</taxon>
        <taxon>Pseudomonadaceae</taxon>
        <taxon>Pseudomonas</taxon>
    </lineage>
</organism>
<dbReference type="Gene3D" id="3.90.550.20">
    <property type="match status" value="2"/>
</dbReference>
<reference evidence="4 5" key="1">
    <citation type="submission" date="2016-08" db="EMBL/GenBank/DDBJ databases">
        <title>Whole genome sequence of Pseudomonas graminis strain UASWS1507, a potential biological control agent for agriculture.</title>
        <authorList>
            <person name="Crovadore J."/>
            <person name="Calmin G."/>
            <person name="Chablais R."/>
            <person name="Cochard B."/>
            <person name="Lefort F."/>
        </authorList>
    </citation>
    <scope>NUCLEOTIDE SEQUENCE [LARGE SCALE GENOMIC DNA]</scope>
    <source>
        <strain evidence="4 5">UASWS1507</strain>
    </source>
</reference>
<dbReference type="Pfam" id="PF04488">
    <property type="entry name" value="Gly_transf_sug"/>
    <property type="match status" value="2"/>
</dbReference>
<dbReference type="InterPro" id="IPR051706">
    <property type="entry name" value="Glycosyltransferase_domain"/>
</dbReference>
<feature type="region of interest" description="Disordered" evidence="2">
    <location>
        <begin position="521"/>
        <end position="540"/>
    </location>
</feature>
<dbReference type="InterPro" id="IPR007577">
    <property type="entry name" value="GlycoTrfase_DXD_sugar-bd_CS"/>
</dbReference>
<evidence type="ECO:0000313" key="4">
    <source>
        <dbReference type="EMBL" id="OCX25212.1"/>
    </source>
</evidence>
<dbReference type="PANTHER" id="PTHR32385">
    <property type="entry name" value="MANNOSYL PHOSPHORYLINOSITOL CERAMIDE SYNTHASE"/>
    <property type="match status" value="1"/>
</dbReference>
<name>A0A1C2EDX8_9PSED</name>
<dbReference type="GO" id="GO:0016020">
    <property type="term" value="C:membrane"/>
    <property type="evidence" value="ECO:0007669"/>
    <property type="project" value="GOC"/>
</dbReference>
<dbReference type="InterPro" id="IPR029044">
    <property type="entry name" value="Nucleotide-diphossugar_trans"/>
</dbReference>
<feature type="domain" description="Dermonecrotic toxin N-terminal" evidence="3">
    <location>
        <begin position="35"/>
        <end position="317"/>
    </location>
</feature>
<dbReference type="Pfam" id="PF20178">
    <property type="entry name" value="ToxA_N"/>
    <property type="match status" value="1"/>
</dbReference>
<keyword evidence="1" id="KW-0808">Transferase</keyword>
<dbReference type="InterPro" id="IPR046673">
    <property type="entry name" value="ToxA_N"/>
</dbReference>
<evidence type="ECO:0000313" key="5">
    <source>
        <dbReference type="Proteomes" id="UP000095143"/>
    </source>
</evidence>
<dbReference type="RefSeq" id="WP_065986585.1">
    <property type="nucleotide sequence ID" value="NZ_MDEN01000051.1"/>
</dbReference>
<evidence type="ECO:0000256" key="2">
    <source>
        <dbReference type="SAM" id="MobiDB-lite"/>
    </source>
</evidence>
<dbReference type="Proteomes" id="UP000095143">
    <property type="component" value="Unassembled WGS sequence"/>
</dbReference>
<dbReference type="SUPFAM" id="SSF53448">
    <property type="entry name" value="Nucleotide-diphospho-sugar transferases"/>
    <property type="match status" value="2"/>
</dbReference>
<gene>
    <name evidence="4" type="ORF">BBI10_02905</name>
</gene>